<dbReference type="InterPro" id="IPR050482">
    <property type="entry name" value="Sensor_HK_TwoCompSys"/>
</dbReference>
<reference evidence="8" key="1">
    <citation type="submission" date="2011-04" db="EMBL/GenBank/DDBJ databases">
        <title>Complete sequence of Cellvibrio gilvus ATCC 13127.</title>
        <authorList>
            <person name="Lucas S."/>
            <person name="Han J."/>
            <person name="Lapidus A."/>
            <person name="Cheng J.-F."/>
            <person name="Goodwin L."/>
            <person name="Pitluck S."/>
            <person name="Peters L."/>
            <person name="Munk A."/>
            <person name="Detter J.C."/>
            <person name="Han C."/>
            <person name="Tapia R."/>
            <person name="Land M."/>
            <person name="Hauser L."/>
            <person name="Kyrpides N."/>
            <person name="Ivanova N."/>
            <person name="Ovchinnikova G."/>
            <person name="Pagani I."/>
            <person name="Mead D."/>
            <person name="Brumm P."/>
            <person name="Woyke T."/>
        </authorList>
    </citation>
    <scope>NUCLEOTIDE SEQUENCE [LARGE SCALE GENOMIC DNA]</scope>
    <source>
        <strain evidence="8">ATCC 13127 / NRRL B-14078</strain>
    </source>
</reference>
<keyword evidence="4" id="KW-0472">Membrane</keyword>
<dbReference type="OrthoDB" id="3534856at2"/>
<evidence type="ECO:0000259" key="6">
    <source>
        <dbReference type="Pfam" id="PF13581"/>
    </source>
</evidence>
<keyword evidence="2 7" id="KW-0418">Kinase</keyword>
<name>F8A012_CELGA</name>
<dbReference type="eggNOG" id="COG4585">
    <property type="taxonomic scope" value="Bacteria"/>
</dbReference>
<dbReference type="RefSeq" id="WP_013882950.1">
    <property type="nucleotide sequence ID" value="NC_015671.1"/>
</dbReference>
<dbReference type="STRING" id="593907.Celgi_0912"/>
<keyword evidence="4" id="KW-1133">Transmembrane helix</keyword>
<dbReference type="Gene3D" id="3.30.565.10">
    <property type="entry name" value="Histidine kinase-like ATPase, C-terminal domain"/>
    <property type="match status" value="1"/>
</dbReference>
<evidence type="ECO:0000256" key="2">
    <source>
        <dbReference type="ARBA" id="ARBA00022777"/>
    </source>
</evidence>
<protein>
    <submittedName>
        <fullName evidence="7">Putative signal transduction histidine kinase</fullName>
    </submittedName>
</protein>
<dbReference type="Pfam" id="PF13581">
    <property type="entry name" value="HATPase_c_2"/>
    <property type="match status" value="1"/>
</dbReference>
<dbReference type="InterPro" id="IPR007168">
    <property type="entry name" value="Phageshock_PspC_N"/>
</dbReference>
<evidence type="ECO:0000256" key="4">
    <source>
        <dbReference type="SAM" id="Phobius"/>
    </source>
</evidence>
<keyword evidence="8" id="KW-1185">Reference proteome</keyword>
<dbReference type="KEGG" id="cga:Celgi_0912"/>
<feature type="transmembrane region" description="Helical" evidence="4">
    <location>
        <begin position="168"/>
        <end position="187"/>
    </location>
</feature>
<dbReference type="AlphaFoldDB" id="F8A012"/>
<dbReference type="SUPFAM" id="SSF55874">
    <property type="entry name" value="ATPase domain of HSP90 chaperone/DNA topoisomerase II/histidine kinase"/>
    <property type="match status" value="1"/>
</dbReference>
<feature type="transmembrane region" description="Helical" evidence="4">
    <location>
        <begin position="20"/>
        <end position="36"/>
    </location>
</feature>
<dbReference type="InterPro" id="IPR036890">
    <property type="entry name" value="HATPase_C_sf"/>
</dbReference>
<dbReference type="GO" id="GO:0000160">
    <property type="term" value="P:phosphorelay signal transduction system"/>
    <property type="evidence" value="ECO:0007669"/>
    <property type="project" value="UniProtKB-KW"/>
</dbReference>
<keyword evidence="3" id="KW-0902">Two-component regulatory system</keyword>
<feature type="transmembrane region" description="Helical" evidence="4">
    <location>
        <begin position="42"/>
        <end position="62"/>
    </location>
</feature>
<organism evidence="7 8">
    <name type="scientific">Cellulomonas gilvus (strain ATCC 13127 / NRRL B-14078)</name>
    <name type="common">Cellvibrio gilvus</name>
    <dbReference type="NCBI Taxonomy" id="593907"/>
    <lineage>
        <taxon>Bacteria</taxon>
        <taxon>Bacillati</taxon>
        <taxon>Actinomycetota</taxon>
        <taxon>Actinomycetes</taxon>
        <taxon>Micrococcales</taxon>
        <taxon>Cellulomonadaceae</taxon>
        <taxon>Cellulomonas</taxon>
    </lineage>
</organism>
<dbReference type="InterPro" id="IPR003594">
    <property type="entry name" value="HATPase_dom"/>
</dbReference>
<proteinExistence type="predicted"/>
<dbReference type="HOGENOM" id="CLU_036172_0_0_11"/>
<evidence type="ECO:0000256" key="1">
    <source>
        <dbReference type="ARBA" id="ARBA00022679"/>
    </source>
</evidence>
<evidence type="ECO:0000313" key="8">
    <source>
        <dbReference type="Proteomes" id="UP000000485"/>
    </source>
</evidence>
<feature type="domain" description="Phage shock protein PspC N-terminal" evidence="5">
    <location>
        <begin position="10"/>
        <end position="65"/>
    </location>
</feature>
<evidence type="ECO:0000259" key="5">
    <source>
        <dbReference type="Pfam" id="PF04024"/>
    </source>
</evidence>
<gene>
    <name evidence="7" type="ordered locus">Celgi_0912</name>
</gene>
<evidence type="ECO:0000256" key="3">
    <source>
        <dbReference type="ARBA" id="ARBA00023012"/>
    </source>
</evidence>
<feature type="domain" description="Histidine kinase/HSP90-like ATPase" evidence="6">
    <location>
        <begin position="328"/>
        <end position="387"/>
    </location>
</feature>
<dbReference type="Pfam" id="PF04024">
    <property type="entry name" value="PspC"/>
    <property type="match status" value="1"/>
</dbReference>
<evidence type="ECO:0000313" key="7">
    <source>
        <dbReference type="EMBL" id="AEI11431.1"/>
    </source>
</evidence>
<dbReference type="PANTHER" id="PTHR24421:SF61">
    <property type="entry name" value="OXYGEN SENSOR HISTIDINE KINASE NREB"/>
    <property type="match status" value="1"/>
</dbReference>
<dbReference type="EMBL" id="CP002665">
    <property type="protein sequence ID" value="AEI11431.1"/>
    <property type="molecule type" value="Genomic_DNA"/>
</dbReference>
<feature type="transmembrane region" description="Helical" evidence="4">
    <location>
        <begin position="105"/>
        <end position="123"/>
    </location>
</feature>
<sequence length="443" mass="46877">MLPAARPRPPLRRPERDRWFAGVAAGIAAHLGLPVGPVRLAFVLLAPFGGVGALLYAFWWLVVPSGDPWDAAAAARPSTLSRLARRPQGGAGDDEPARRLPVTDIAVGVLLVAVAVVLVAVRADRLEAGWLLPVLVLLTGVALAWSQLDEVARGRWRGRAGGRTPVSVLRLLGGVVLAGVGVLLLVGEATGPGVDAATLVQSVIASFAVLAGVALVLAPWWLRLWRELGDERAARARESERADIAAHLHDSVLQTLALIRARSDDPGEVARMARAQERELREWLYDDRPAPGTSLAAALRDVVAEVEDSRSGPGGEPVAVDAVVVGDRVPDEDTAALLQATREALVNAVVHGRPPVSLYLEVGPREVEVFVKDRGDGFDPEAISPDRFGVRESIMGRVRRRGGTATVTSRAGQGTEVHLAMPLRETTAGAPQGVTATTPEEAL</sequence>
<dbReference type="Proteomes" id="UP000000485">
    <property type="component" value="Chromosome"/>
</dbReference>
<feature type="transmembrane region" description="Helical" evidence="4">
    <location>
        <begin position="129"/>
        <end position="148"/>
    </location>
</feature>
<dbReference type="PANTHER" id="PTHR24421">
    <property type="entry name" value="NITRATE/NITRITE SENSOR PROTEIN NARX-RELATED"/>
    <property type="match status" value="1"/>
</dbReference>
<feature type="transmembrane region" description="Helical" evidence="4">
    <location>
        <begin position="199"/>
        <end position="222"/>
    </location>
</feature>
<accession>F8A012</accession>
<keyword evidence="4" id="KW-0812">Transmembrane</keyword>
<keyword evidence="1" id="KW-0808">Transferase</keyword>
<dbReference type="GO" id="GO:0016301">
    <property type="term" value="F:kinase activity"/>
    <property type="evidence" value="ECO:0007669"/>
    <property type="project" value="UniProtKB-KW"/>
</dbReference>